<dbReference type="Gene3D" id="1.25.40.10">
    <property type="entry name" value="Tetratricopeptide repeat domain"/>
    <property type="match status" value="1"/>
</dbReference>
<evidence type="ECO:0000256" key="1">
    <source>
        <dbReference type="ARBA" id="ARBA00004170"/>
    </source>
</evidence>
<accession>D8SK27</accession>
<evidence type="ECO:0000313" key="11">
    <source>
        <dbReference type="Proteomes" id="UP000001514"/>
    </source>
</evidence>
<dbReference type="SUPFAM" id="SSF48452">
    <property type="entry name" value="TPR-like"/>
    <property type="match status" value="1"/>
</dbReference>
<dbReference type="Pfam" id="PF14938">
    <property type="entry name" value="SNAP"/>
    <property type="match status" value="1"/>
</dbReference>
<evidence type="ECO:0000256" key="4">
    <source>
        <dbReference type="ARBA" id="ARBA00022892"/>
    </source>
</evidence>
<dbReference type="KEGG" id="smo:SELMODRAFT_118760"/>
<dbReference type="OMA" id="RSWFHAA"/>
<dbReference type="GO" id="GO:0031201">
    <property type="term" value="C:SNARE complex"/>
    <property type="evidence" value="ECO:0000318"/>
    <property type="project" value="GO_Central"/>
</dbReference>
<dbReference type="Proteomes" id="UP000001514">
    <property type="component" value="Unassembled WGS sequence"/>
</dbReference>
<dbReference type="GO" id="GO:0019905">
    <property type="term" value="F:syntaxin binding"/>
    <property type="evidence" value="ECO:0000318"/>
    <property type="project" value="GO_Central"/>
</dbReference>
<dbReference type="KEGG" id="smo:SELMODRAFT_131905"/>
<evidence type="ECO:0000256" key="3">
    <source>
        <dbReference type="ARBA" id="ARBA00022448"/>
    </source>
</evidence>
<evidence type="ECO:0000256" key="7">
    <source>
        <dbReference type="ARBA" id="ARBA00040047"/>
    </source>
</evidence>
<keyword evidence="3" id="KW-0813">Transport</keyword>
<dbReference type="STRING" id="88036.D8SK27"/>
<evidence type="ECO:0000256" key="6">
    <source>
        <dbReference type="ARBA" id="ARBA00023136"/>
    </source>
</evidence>
<dbReference type="AlphaFoldDB" id="D8SK27"/>
<reference evidence="10 11" key="1">
    <citation type="journal article" date="2011" name="Science">
        <title>The Selaginella genome identifies genetic changes associated with the evolution of vascular plants.</title>
        <authorList>
            <person name="Banks J.A."/>
            <person name="Nishiyama T."/>
            <person name="Hasebe M."/>
            <person name="Bowman J.L."/>
            <person name="Gribskov M."/>
            <person name="dePamphilis C."/>
            <person name="Albert V.A."/>
            <person name="Aono N."/>
            <person name="Aoyama T."/>
            <person name="Ambrose B.A."/>
            <person name="Ashton N.W."/>
            <person name="Axtell M.J."/>
            <person name="Barker E."/>
            <person name="Barker M.S."/>
            <person name="Bennetzen J.L."/>
            <person name="Bonawitz N.D."/>
            <person name="Chapple C."/>
            <person name="Cheng C."/>
            <person name="Correa L.G."/>
            <person name="Dacre M."/>
            <person name="DeBarry J."/>
            <person name="Dreyer I."/>
            <person name="Elias M."/>
            <person name="Engstrom E.M."/>
            <person name="Estelle M."/>
            <person name="Feng L."/>
            <person name="Finet C."/>
            <person name="Floyd S.K."/>
            <person name="Frommer W.B."/>
            <person name="Fujita T."/>
            <person name="Gramzow L."/>
            <person name="Gutensohn M."/>
            <person name="Harholt J."/>
            <person name="Hattori M."/>
            <person name="Heyl A."/>
            <person name="Hirai T."/>
            <person name="Hiwatashi Y."/>
            <person name="Ishikawa M."/>
            <person name="Iwata M."/>
            <person name="Karol K.G."/>
            <person name="Koehler B."/>
            <person name="Kolukisaoglu U."/>
            <person name="Kubo M."/>
            <person name="Kurata T."/>
            <person name="Lalonde S."/>
            <person name="Li K."/>
            <person name="Li Y."/>
            <person name="Litt A."/>
            <person name="Lyons E."/>
            <person name="Manning G."/>
            <person name="Maruyama T."/>
            <person name="Michael T.P."/>
            <person name="Mikami K."/>
            <person name="Miyazaki S."/>
            <person name="Morinaga S."/>
            <person name="Murata T."/>
            <person name="Mueller-Roeber B."/>
            <person name="Nelson D.R."/>
            <person name="Obara M."/>
            <person name="Oguri Y."/>
            <person name="Olmstead R.G."/>
            <person name="Onodera N."/>
            <person name="Petersen B.L."/>
            <person name="Pils B."/>
            <person name="Prigge M."/>
            <person name="Rensing S.A."/>
            <person name="Riano-Pachon D.M."/>
            <person name="Roberts A.W."/>
            <person name="Sato Y."/>
            <person name="Scheller H.V."/>
            <person name="Schulz B."/>
            <person name="Schulz C."/>
            <person name="Shakirov E.V."/>
            <person name="Shibagaki N."/>
            <person name="Shinohara N."/>
            <person name="Shippen D.E."/>
            <person name="Soerensen I."/>
            <person name="Sotooka R."/>
            <person name="Sugimoto N."/>
            <person name="Sugita M."/>
            <person name="Sumikawa N."/>
            <person name="Tanurdzic M."/>
            <person name="Theissen G."/>
            <person name="Ulvskov P."/>
            <person name="Wakazuki S."/>
            <person name="Weng J.K."/>
            <person name="Willats W.W."/>
            <person name="Wipf D."/>
            <person name="Wolf P.G."/>
            <person name="Yang L."/>
            <person name="Zimmer A.D."/>
            <person name="Zhu Q."/>
            <person name="Mitros T."/>
            <person name="Hellsten U."/>
            <person name="Loque D."/>
            <person name="Otillar R."/>
            <person name="Salamov A."/>
            <person name="Schmutz J."/>
            <person name="Shapiro H."/>
            <person name="Lindquist E."/>
            <person name="Lucas S."/>
            <person name="Rokhsar D."/>
            <person name="Grigoriev I.V."/>
        </authorList>
    </citation>
    <scope>NUCLEOTIDE SEQUENCE [LARGE SCALE GENOMIC DNA]</scope>
</reference>
<dbReference type="InParanoid" id="D8SK27"/>
<evidence type="ECO:0000313" key="10">
    <source>
        <dbReference type="EMBL" id="EFJ15261.1"/>
    </source>
</evidence>
<dbReference type="GO" id="GO:0016192">
    <property type="term" value="P:vesicle-mediated transport"/>
    <property type="evidence" value="ECO:0007669"/>
    <property type="project" value="UniProtKB-KW"/>
</dbReference>
<dbReference type="GO" id="GO:0006886">
    <property type="term" value="P:intracellular protein transport"/>
    <property type="evidence" value="ECO:0000318"/>
    <property type="project" value="GO_Central"/>
</dbReference>
<evidence type="ECO:0000313" key="9">
    <source>
        <dbReference type="EMBL" id="EFJ08366.1"/>
    </source>
</evidence>
<dbReference type="Gramene" id="EFJ15261">
    <property type="protein sequence ID" value="EFJ15261"/>
    <property type="gene ID" value="SELMODRAFT_118760"/>
</dbReference>
<dbReference type="PANTHER" id="PTHR13768:SF2">
    <property type="entry name" value="GAMMA-SOLUBLE NSF ATTACHMENT PROTEIN"/>
    <property type="match status" value="1"/>
</dbReference>
<comment type="subcellular location">
    <subcellularLocation>
        <location evidence="1">Membrane</location>
        <topology evidence="1">Peripheral membrane protein</topology>
    </subcellularLocation>
</comment>
<gene>
    <name evidence="10" type="ORF">SELMODRAFT_118760</name>
    <name evidence="9" type="ORF">SELMODRAFT_131905</name>
</gene>
<protein>
    <recommendedName>
        <fullName evidence="7">Gamma-soluble NSF attachment protein</fullName>
    </recommendedName>
    <alternativeName>
        <fullName evidence="8">N-ethylmaleimide-sensitive factor attachment protein gamma</fullName>
    </alternativeName>
</protein>
<keyword evidence="4" id="KW-0931">ER-Golgi transport</keyword>
<dbReference type="PANTHER" id="PTHR13768">
    <property type="entry name" value="SOLUBLE NSF ATTACHMENT PROTEIN SNAP"/>
    <property type="match status" value="1"/>
</dbReference>
<dbReference type="OrthoDB" id="9984275at2759"/>
<evidence type="ECO:0000256" key="5">
    <source>
        <dbReference type="ARBA" id="ARBA00022927"/>
    </source>
</evidence>
<dbReference type="EMBL" id="GL377674">
    <property type="protein sequence ID" value="EFJ08366.1"/>
    <property type="molecule type" value="Genomic_DNA"/>
</dbReference>
<name>D8SK27_SELML</name>
<dbReference type="GO" id="GO:0005483">
    <property type="term" value="F:soluble NSF attachment protein activity"/>
    <property type="evidence" value="ECO:0000318"/>
    <property type="project" value="GO_Central"/>
</dbReference>
<dbReference type="InterPro" id="IPR000744">
    <property type="entry name" value="NSF_attach"/>
</dbReference>
<dbReference type="eggNOG" id="KOG1585">
    <property type="taxonomic scope" value="Eukaryota"/>
</dbReference>
<dbReference type="FunCoup" id="D8SK27">
    <property type="interactions" value="3859"/>
</dbReference>
<dbReference type="Gramene" id="EFJ08366">
    <property type="protein sequence ID" value="EFJ08366"/>
    <property type="gene ID" value="SELMODRAFT_131905"/>
</dbReference>
<dbReference type="HOGENOM" id="CLU_063974_2_0_1"/>
<evidence type="ECO:0000256" key="8">
    <source>
        <dbReference type="ARBA" id="ARBA00042485"/>
    </source>
</evidence>
<organism evidence="11">
    <name type="scientific">Selaginella moellendorffii</name>
    <name type="common">Spikemoss</name>
    <dbReference type="NCBI Taxonomy" id="88036"/>
    <lineage>
        <taxon>Eukaryota</taxon>
        <taxon>Viridiplantae</taxon>
        <taxon>Streptophyta</taxon>
        <taxon>Embryophyta</taxon>
        <taxon>Tracheophyta</taxon>
        <taxon>Lycopodiopsida</taxon>
        <taxon>Selaginellales</taxon>
        <taxon>Selaginellaceae</taxon>
        <taxon>Selaginella</taxon>
    </lineage>
</organism>
<comment type="similarity">
    <text evidence="2">Belongs to the SNAP family.</text>
</comment>
<dbReference type="InterPro" id="IPR011990">
    <property type="entry name" value="TPR-like_helical_dom_sf"/>
</dbReference>
<keyword evidence="5" id="KW-0653">Protein transport</keyword>
<dbReference type="EMBL" id="GL377624">
    <property type="protein sequence ID" value="EFJ15261.1"/>
    <property type="molecule type" value="Genomic_DNA"/>
</dbReference>
<evidence type="ECO:0000256" key="2">
    <source>
        <dbReference type="ARBA" id="ARBA00010050"/>
    </source>
</evidence>
<sequence>MGDIKHRDKENDPDRMMRKGDKLTKLSLTRWTSDWARATPYYEQAANLFKIAKKTEKAKEAHERAAMGQERLASPWHAGKHMESAGALAKELGLWNEVADFFRRASELYIESGKPQPAAEALSRGGRALEDGLPDEAVKMYLEAVGIFEEEQREQMAFDTYRSATSLYIKLQRYTDAATMLLRWGQSADKCKATSTQCKTCVGAVIVYLYAQDFKQAEQCQNDLSMIDAYFQSEQNRFAEQLLNAYREGNPEEVKHVVKSSGVINHLDHMVL</sequence>
<keyword evidence="11" id="KW-1185">Reference proteome</keyword>
<proteinExistence type="inferred from homology"/>
<keyword evidence="6" id="KW-0472">Membrane</keyword>